<protein>
    <recommendedName>
        <fullName evidence="3">F-box domain-containing protein</fullName>
    </recommendedName>
</protein>
<proteinExistence type="predicted"/>
<comment type="caution">
    <text evidence="1">The sequence shown here is derived from an EMBL/GenBank/DDBJ whole genome shotgun (WGS) entry which is preliminary data.</text>
</comment>
<organism evidence="1 2">
    <name type="scientific">Gymnopilus dilepis</name>
    <dbReference type="NCBI Taxonomy" id="231916"/>
    <lineage>
        <taxon>Eukaryota</taxon>
        <taxon>Fungi</taxon>
        <taxon>Dikarya</taxon>
        <taxon>Basidiomycota</taxon>
        <taxon>Agaricomycotina</taxon>
        <taxon>Agaricomycetes</taxon>
        <taxon>Agaricomycetidae</taxon>
        <taxon>Agaricales</taxon>
        <taxon>Agaricineae</taxon>
        <taxon>Hymenogastraceae</taxon>
        <taxon>Gymnopilus</taxon>
    </lineage>
</organism>
<sequence length="433" mass="48912">MPSPFLPQELLFHIIDNVDPSSEQGQQSLRATSLAGHALRIICQERLFQKVQISYVASVDHLRGMIFILSEDERTTGQRFRDVLNRSPHIGAYVQSLTINTSKKPWSGSLDPEDMFGLPKCYSELPSFSLYSIVAAMPNLKKFSVSSSSSKTFFAGNNVGKCMHACLSSIVSRVTDLDLTILPSIPVSIFSGSSSLQDLRVSSLKKSNTLTAQGAVTKTKLRKLMFLFLCPEDRVVIKWLNSPHSPLDISELRSLSGSIIPLYSASILNEWLPLCFSALEELKFTVKPSESGSSRVVDLKRLLRLRQLKITATVTNHNSQHLVYISRTLNTLPFRQLRPRQLHLELTMRVNDLPHFGTNLPLLHWTDLVTTLEDNRAFPCFSQVKIRIGRFESRLSHEKIRINTSVTELTQILDKNDGLRKLRERGLLSYMPY</sequence>
<dbReference type="OrthoDB" id="2745898at2759"/>
<dbReference type="EMBL" id="NHYE01005490">
    <property type="protein sequence ID" value="PPQ71724.1"/>
    <property type="molecule type" value="Genomic_DNA"/>
</dbReference>
<evidence type="ECO:0000313" key="1">
    <source>
        <dbReference type="EMBL" id="PPQ71724.1"/>
    </source>
</evidence>
<gene>
    <name evidence="1" type="ORF">CVT26_007634</name>
</gene>
<evidence type="ECO:0008006" key="3">
    <source>
        <dbReference type="Google" id="ProtNLM"/>
    </source>
</evidence>
<accession>A0A409VZP1</accession>
<name>A0A409VZP1_9AGAR</name>
<keyword evidence="2" id="KW-1185">Reference proteome</keyword>
<dbReference type="Proteomes" id="UP000284706">
    <property type="component" value="Unassembled WGS sequence"/>
</dbReference>
<reference evidence="1 2" key="1">
    <citation type="journal article" date="2018" name="Evol. Lett.">
        <title>Horizontal gene cluster transfer increased hallucinogenic mushroom diversity.</title>
        <authorList>
            <person name="Reynolds H.T."/>
            <person name="Vijayakumar V."/>
            <person name="Gluck-Thaler E."/>
            <person name="Korotkin H.B."/>
            <person name="Matheny P.B."/>
            <person name="Slot J.C."/>
        </authorList>
    </citation>
    <scope>NUCLEOTIDE SEQUENCE [LARGE SCALE GENOMIC DNA]</scope>
    <source>
        <strain evidence="1 2">SRW20</strain>
    </source>
</reference>
<dbReference type="InParanoid" id="A0A409VZP1"/>
<dbReference type="AlphaFoldDB" id="A0A409VZP1"/>
<evidence type="ECO:0000313" key="2">
    <source>
        <dbReference type="Proteomes" id="UP000284706"/>
    </source>
</evidence>